<dbReference type="OrthoDB" id="773216at2"/>
<gene>
    <name evidence="1" type="ORF">FA047_10790</name>
</gene>
<sequence>MPLLLPSILSKDFCINPLIKIIVQSKALFTKALYSAAVPNTASDRQTLPQVYNLMQLIGSLYLKDGRNSVRDDRLTAFKNANNPDGRIARMKE</sequence>
<proteinExistence type="predicted"/>
<dbReference type="RefSeq" id="WP_136836087.1">
    <property type="nucleotide sequence ID" value="NZ_SWBQ01000003.1"/>
</dbReference>
<evidence type="ECO:0000313" key="2">
    <source>
        <dbReference type="Proteomes" id="UP000307244"/>
    </source>
</evidence>
<protein>
    <submittedName>
        <fullName evidence="1">Uncharacterized protein</fullName>
    </submittedName>
</protein>
<evidence type="ECO:0000313" key="1">
    <source>
        <dbReference type="EMBL" id="TKC05827.1"/>
    </source>
</evidence>
<dbReference type="EMBL" id="SWBQ01000003">
    <property type="protein sequence ID" value="TKC05827.1"/>
    <property type="molecule type" value="Genomic_DNA"/>
</dbReference>
<dbReference type="AlphaFoldDB" id="A0A4U1CGY9"/>
<comment type="caution">
    <text evidence="1">The sequence shown here is derived from an EMBL/GenBank/DDBJ whole genome shotgun (WGS) entry which is preliminary data.</text>
</comment>
<reference evidence="1 2" key="1">
    <citation type="submission" date="2019-04" db="EMBL/GenBank/DDBJ databases">
        <title>Pedobacter sp. RP-3-15 sp. nov., isolated from Arctic soil.</title>
        <authorList>
            <person name="Dahal R.H."/>
            <person name="Kim D.-U."/>
        </authorList>
    </citation>
    <scope>NUCLEOTIDE SEQUENCE [LARGE SCALE GENOMIC DNA]</scope>
    <source>
        <strain evidence="1 2">RP-3-15</strain>
    </source>
</reference>
<keyword evidence="2" id="KW-1185">Reference proteome</keyword>
<organism evidence="1 2">
    <name type="scientific">Pedobacter frigoris</name>
    <dbReference type="NCBI Taxonomy" id="2571272"/>
    <lineage>
        <taxon>Bacteria</taxon>
        <taxon>Pseudomonadati</taxon>
        <taxon>Bacteroidota</taxon>
        <taxon>Sphingobacteriia</taxon>
        <taxon>Sphingobacteriales</taxon>
        <taxon>Sphingobacteriaceae</taxon>
        <taxon>Pedobacter</taxon>
    </lineage>
</organism>
<accession>A0A4U1CGY9</accession>
<dbReference type="Proteomes" id="UP000307244">
    <property type="component" value="Unassembled WGS sequence"/>
</dbReference>
<name>A0A4U1CGY9_9SPHI</name>